<dbReference type="AlphaFoldDB" id="A0A4P9XVK9"/>
<evidence type="ECO:0000256" key="5">
    <source>
        <dbReference type="ARBA" id="ARBA00023002"/>
    </source>
</evidence>
<dbReference type="STRING" id="78915.A0A4P9XVK9"/>
<keyword evidence="4 9" id="KW-0479">Metal-binding</keyword>
<dbReference type="CDD" id="cd19165">
    <property type="entry name" value="HemeO"/>
    <property type="match status" value="1"/>
</dbReference>
<comment type="catalytic activity">
    <reaction evidence="7">
        <text>heme b + 3 reduced [NADPH--hemoprotein reductase] + 3 O2 = biliverdin IXalpha + CO + Fe(2+) + 3 oxidized [NADPH--hemoprotein reductase] + 3 H2O + H(+)</text>
        <dbReference type="Rhea" id="RHEA:21764"/>
        <dbReference type="Rhea" id="RHEA-COMP:11964"/>
        <dbReference type="Rhea" id="RHEA-COMP:11965"/>
        <dbReference type="ChEBI" id="CHEBI:15377"/>
        <dbReference type="ChEBI" id="CHEBI:15378"/>
        <dbReference type="ChEBI" id="CHEBI:15379"/>
        <dbReference type="ChEBI" id="CHEBI:17245"/>
        <dbReference type="ChEBI" id="CHEBI:29033"/>
        <dbReference type="ChEBI" id="CHEBI:57618"/>
        <dbReference type="ChEBI" id="CHEBI:57991"/>
        <dbReference type="ChEBI" id="CHEBI:58210"/>
        <dbReference type="ChEBI" id="CHEBI:60344"/>
        <dbReference type="EC" id="1.14.14.18"/>
    </reaction>
</comment>
<keyword evidence="6 9" id="KW-0408">Iron</keyword>
<dbReference type="PANTHER" id="PTHR10720:SF0">
    <property type="entry name" value="HEME OXYGENASE"/>
    <property type="match status" value="1"/>
</dbReference>
<dbReference type="GO" id="GO:0006979">
    <property type="term" value="P:response to oxidative stress"/>
    <property type="evidence" value="ECO:0007669"/>
    <property type="project" value="TreeGrafter"/>
</dbReference>
<evidence type="ECO:0000256" key="2">
    <source>
        <dbReference type="ARBA" id="ARBA00012360"/>
    </source>
</evidence>
<sequence>SCAEGETLLEALQSLRLDLFTLYQEEDNEQAKKEMPAPTTLAQDLRSGTAKVHAIAERSAFIKHYMRGELNREIYGQFLISLYHIYIALEEVLDQHANNERLRTIYFPDKLRRAPEIEKDLEFYIGPTWREKAQQVPQSTQDYVDRLYELSRTNPDLLVAHSYTRYLGDLSGGQILAKRTRKFLELPADKGTAFYDFDAIDNCNEFKEDFRAALNEIPVDADTKAAIVEEANNAFRLNVGVFEAHEHLLQQG</sequence>
<feature type="binding site" evidence="8">
    <location>
        <position position="163"/>
    </location>
    <ligand>
        <name>heme b</name>
        <dbReference type="ChEBI" id="CHEBI:60344"/>
    </ligand>
</feature>
<dbReference type="GO" id="GO:0004392">
    <property type="term" value="F:heme oxygenase (decyclizing) activity"/>
    <property type="evidence" value="ECO:0007669"/>
    <property type="project" value="UniProtKB-EC"/>
</dbReference>
<proteinExistence type="inferred from homology"/>
<dbReference type="GO" id="GO:0006788">
    <property type="term" value="P:heme oxidation"/>
    <property type="evidence" value="ECO:0007669"/>
    <property type="project" value="InterPro"/>
</dbReference>
<dbReference type="PANTHER" id="PTHR10720">
    <property type="entry name" value="HEME OXYGENASE"/>
    <property type="match status" value="1"/>
</dbReference>
<comment type="similarity">
    <text evidence="1">Belongs to the heme oxygenase family.</text>
</comment>
<dbReference type="GO" id="GO:0020037">
    <property type="term" value="F:heme binding"/>
    <property type="evidence" value="ECO:0007669"/>
    <property type="project" value="TreeGrafter"/>
</dbReference>
<evidence type="ECO:0000256" key="4">
    <source>
        <dbReference type="ARBA" id="ARBA00022723"/>
    </source>
</evidence>
<dbReference type="PRINTS" id="PR00088">
    <property type="entry name" value="HAEMOXYGNASE"/>
</dbReference>
<protein>
    <recommendedName>
        <fullName evidence="2">heme oxygenase (biliverdin-producing)</fullName>
        <ecNumber evidence="2">1.14.14.18</ecNumber>
    </recommendedName>
</protein>
<dbReference type="InterPro" id="IPR002051">
    <property type="entry name" value="Haem_Oase"/>
</dbReference>
<feature type="binding site" evidence="8">
    <location>
        <position position="46"/>
    </location>
    <ligand>
        <name>heme b</name>
        <dbReference type="ChEBI" id="CHEBI:60344"/>
    </ligand>
</feature>
<dbReference type="Gene3D" id="1.20.910.10">
    <property type="entry name" value="Heme oxygenase-like"/>
    <property type="match status" value="1"/>
</dbReference>
<accession>A0A4P9XVK9</accession>
<evidence type="ECO:0000313" key="10">
    <source>
        <dbReference type="EMBL" id="RKP10317.1"/>
    </source>
</evidence>
<name>A0A4P9XVK9_9FUNG</name>
<evidence type="ECO:0000256" key="1">
    <source>
        <dbReference type="ARBA" id="ARBA00006134"/>
    </source>
</evidence>
<dbReference type="PROSITE" id="PS00593">
    <property type="entry name" value="HEME_OXYGENASE"/>
    <property type="match status" value="1"/>
</dbReference>
<reference evidence="11" key="1">
    <citation type="journal article" date="2018" name="Nat. Microbiol.">
        <title>Leveraging single-cell genomics to expand the fungal tree of life.</title>
        <authorList>
            <person name="Ahrendt S.R."/>
            <person name="Quandt C.A."/>
            <person name="Ciobanu D."/>
            <person name="Clum A."/>
            <person name="Salamov A."/>
            <person name="Andreopoulos B."/>
            <person name="Cheng J.F."/>
            <person name="Woyke T."/>
            <person name="Pelin A."/>
            <person name="Henrissat B."/>
            <person name="Reynolds N.K."/>
            <person name="Benny G.L."/>
            <person name="Smith M.E."/>
            <person name="James T.Y."/>
            <person name="Grigoriev I.V."/>
        </authorList>
    </citation>
    <scope>NUCLEOTIDE SEQUENCE [LARGE SCALE GENOMIC DNA]</scope>
    <source>
        <strain evidence="11">RSA 1356</strain>
    </source>
</reference>
<keyword evidence="5" id="KW-0560">Oxidoreductase</keyword>
<gene>
    <name evidence="10" type="ORF">THASP1DRAFT_11819</name>
</gene>
<dbReference type="Proteomes" id="UP000271241">
    <property type="component" value="Unassembled WGS sequence"/>
</dbReference>
<evidence type="ECO:0000256" key="6">
    <source>
        <dbReference type="ARBA" id="ARBA00023004"/>
    </source>
</evidence>
<dbReference type="InterPro" id="IPR018207">
    <property type="entry name" value="Haem_oxygenase_CS"/>
</dbReference>
<keyword evidence="11" id="KW-1185">Reference proteome</keyword>
<dbReference type="EC" id="1.14.14.18" evidence="2"/>
<dbReference type="InterPro" id="IPR016084">
    <property type="entry name" value="Haem_Oase-like_multi-hlx"/>
</dbReference>
<evidence type="ECO:0000256" key="8">
    <source>
        <dbReference type="PIRSR" id="PIRSR000343-1"/>
    </source>
</evidence>
<dbReference type="EMBL" id="KZ992459">
    <property type="protein sequence ID" value="RKP10317.1"/>
    <property type="molecule type" value="Genomic_DNA"/>
</dbReference>
<evidence type="ECO:0000256" key="9">
    <source>
        <dbReference type="PIRSR" id="PIRSR000343-2"/>
    </source>
</evidence>
<dbReference type="OrthoDB" id="652091at2759"/>
<feature type="binding site" description="axial binding residue" evidence="9">
    <location>
        <position position="53"/>
    </location>
    <ligand>
        <name>heme b</name>
        <dbReference type="ChEBI" id="CHEBI:60344"/>
    </ligand>
    <ligandPart>
        <name>Fe</name>
        <dbReference type="ChEBI" id="CHEBI:18248"/>
    </ligandPart>
</feature>
<dbReference type="GO" id="GO:0046872">
    <property type="term" value="F:metal ion binding"/>
    <property type="evidence" value="ECO:0007669"/>
    <property type="project" value="UniProtKB-KW"/>
</dbReference>
<dbReference type="PIRSF" id="PIRSF000343">
    <property type="entry name" value="Haem_Oase"/>
    <property type="match status" value="1"/>
</dbReference>
<feature type="binding site" evidence="8">
    <location>
        <position position="211"/>
    </location>
    <ligand>
        <name>heme b</name>
        <dbReference type="ChEBI" id="CHEBI:60344"/>
    </ligand>
</feature>
<dbReference type="InterPro" id="IPR016053">
    <property type="entry name" value="Haem_Oase-like"/>
</dbReference>
<dbReference type="SUPFAM" id="SSF48613">
    <property type="entry name" value="Heme oxygenase-like"/>
    <property type="match status" value="1"/>
</dbReference>
<keyword evidence="3 8" id="KW-0349">Heme</keyword>
<evidence type="ECO:0000256" key="7">
    <source>
        <dbReference type="ARBA" id="ARBA00048328"/>
    </source>
</evidence>
<feature type="non-terminal residue" evidence="10">
    <location>
        <position position="252"/>
    </location>
</feature>
<evidence type="ECO:0000313" key="11">
    <source>
        <dbReference type="Proteomes" id="UP000271241"/>
    </source>
</evidence>
<dbReference type="GO" id="GO:0042167">
    <property type="term" value="P:heme catabolic process"/>
    <property type="evidence" value="ECO:0007669"/>
    <property type="project" value="TreeGrafter"/>
</dbReference>
<feature type="non-terminal residue" evidence="10">
    <location>
        <position position="1"/>
    </location>
</feature>
<dbReference type="Pfam" id="PF01126">
    <property type="entry name" value="Heme_oxygenase"/>
    <property type="match status" value="1"/>
</dbReference>
<evidence type="ECO:0000256" key="3">
    <source>
        <dbReference type="ARBA" id="ARBA00022617"/>
    </source>
</evidence>
<organism evidence="10 11">
    <name type="scientific">Thamnocephalis sphaerospora</name>
    <dbReference type="NCBI Taxonomy" id="78915"/>
    <lineage>
        <taxon>Eukaryota</taxon>
        <taxon>Fungi</taxon>
        <taxon>Fungi incertae sedis</taxon>
        <taxon>Zoopagomycota</taxon>
        <taxon>Zoopagomycotina</taxon>
        <taxon>Zoopagomycetes</taxon>
        <taxon>Zoopagales</taxon>
        <taxon>Sigmoideomycetaceae</taxon>
        <taxon>Thamnocephalis</taxon>
    </lineage>
</organism>